<dbReference type="OrthoDB" id="9794577at2"/>
<dbReference type="AlphaFoldDB" id="A0A4Q1RI74"/>
<keyword evidence="4" id="KW-0547">Nucleotide-binding</keyword>
<dbReference type="Gene3D" id="3.40.50.300">
    <property type="entry name" value="P-loop containing nucleotide triphosphate hydrolases"/>
    <property type="match status" value="1"/>
</dbReference>
<accession>A0A4Q1RI74</accession>
<organism evidence="10 11">
    <name type="scientific">Blautia faecicola</name>
    <dbReference type="NCBI Taxonomy" id="2509240"/>
    <lineage>
        <taxon>Bacteria</taxon>
        <taxon>Bacillati</taxon>
        <taxon>Bacillota</taxon>
        <taxon>Clostridia</taxon>
        <taxon>Lachnospirales</taxon>
        <taxon>Lachnospiraceae</taxon>
        <taxon>Blautia</taxon>
    </lineage>
</organism>
<evidence type="ECO:0000256" key="2">
    <source>
        <dbReference type="ARBA" id="ARBA00011903"/>
    </source>
</evidence>
<evidence type="ECO:0000313" key="11">
    <source>
        <dbReference type="Proteomes" id="UP000290106"/>
    </source>
</evidence>
<dbReference type="GO" id="GO:0005886">
    <property type="term" value="C:plasma membrane"/>
    <property type="evidence" value="ECO:0007669"/>
    <property type="project" value="TreeGrafter"/>
</dbReference>
<dbReference type="EMBL" id="SDKC01000001">
    <property type="protein sequence ID" value="RXS75352.1"/>
    <property type="molecule type" value="Genomic_DNA"/>
</dbReference>
<dbReference type="NCBIfam" id="TIGR01007">
    <property type="entry name" value="eps_fam"/>
    <property type="match status" value="1"/>
</dbReference>
<keyword evidence="6" id="KW-0067">ATP-binding</keyword>
<comment type="catalytic activity">
    <reaction evidence="8">
        <text>L-tyrosyl-[protein] + ATP = O-phospho-L-tyrosyl-[protein] + ADP + H(+)</text>
        <dbReference type="Rhea" id="RHEA:10596"/>
        <dbReference type="Rhea" id="RHEA-COMP:10136"/>
        <dbReference type="Rhea" id="RHEA-COMP:20101"/>
        <dbReference type="ChEBI" id="CHEBI:15378"/>
        <dbReference type="ChEBI" id="CHEBI:30616"/>
        <dbReference type="ChEBI" id="CHEBI:46858"/>
        <dbReference type="ChEBI" id="CHEBI:61978"/>
        <dbReference type="ChEBI" id="CHEBI:456216"/>
        <dbReference type="EC" id="2.7.10.2"/>
    </reaction>
</comment>
<dbReference type="PANTHER" id="PTHR32309:SF13">
    <property type="entry name" value="FERRIC ENTEROBACTIN TRANSPORT PROTEIN FEPE"/>
    <property type="match status" value="1"/>
</dbReference>
<keyword evidence="11" id="KW-1185">Reference proteome</keyword>
<keyword evidence="3 10" id="KW-0808">Transferase</keyword>
<dbReference type="Pfam" id="PF13614">
    <property type="entry name" value="AAA_31"/>
    <property type="match status" value="1"/>
</dbReference>
<evidence type="ECO:0000256" key="7">
    <source>
        <dbReference type="ARBA" id="ARBA00023137"/>
    </source>
</evidence>
<dbReference type="GO" id="GO:0004715">
    <property type="term" value="F:non-membrane spanning protein tyrosine kinase activity"/>
    <property type="evidence" value="ECO:0007669"/>
    <property type="project" value="UniProtKB-EC"/>
</dbReference>
<reference evidence="10 11" key="1">
    <citation type="submission" date="2019-01" db="EMBL/GenBank/DDBJ databases">
        <title>Blautia sp. nov. KGMB01111 isolated human feces.</title>
        <authorList>
            <person name="Park J.-E."/>
            <person name="Kim J.-S."/>
            <person name="Park S.-H."/>
        </authorList>
    </citation>
    <scope>NUCLEOTIDE SEQUENCE [LARGE SCALE GENOMIC DNA]</scope>
    <source>
        <strain evidence="10 11">KGMB01111</strain>
    </source>
</reference>
<dbReference type="PANTHER" id="PTHR32309">
    <property type="entry name" value="TYROSINE-PROTEIN KINASE"/>
    <property type="match status" value="1"/>
</dbReference>
<sequence>MNKLFINEDEIMSQQAREAFRSFRSNIEFTGVDNRAIVITSCLPADGKSTVSLRLAMTFAESEKKTVLVDADMRRSVLMRRVRAEGDNTSVGLSHVLSGQKSVTEALYETNLKNLYVIPSGKFPTNSTELLGNSRFEELIIALKKTFDYVIVDTPPLGSVVDAAVAAKRCDGSVLVISEGKDSRKMAKSVLEQLKAANSNFLGVAMNNVEVRKNSYYYKRYYNYYSHDKSMKED</sequence>
<comment type="similarity">
    <text evidence="1">Belongs to the CpsD/CapB family.</text>
</comment>
<keyword evidence="7" id="KW-0829">Tyrosine-protein kinase</keyword>
<dbReference type="InterPro" id="IPR005702">
    <property type="entry name" value="Wzc-like_C"/>
</dbReference>
<evidence type="ECO:0000259" key="9">
    <source>
        <dbReference type="Pfam" id="PF13614"/>
    </source>
</evidence>
<protein>
    <recommendedName>
        <fullName evidence="2">non-specific protein-tyrosine kinase</fullName>
        <ecNumber evidence="2">2.7.10.2</ecNumber>
    </recommendedName>
</protein>
<dbReference type="GO" id="GO:0005524">
    <property type="term" value="F:ATP binding"/>
    <property type="evidence" value="ECO:0007669"/>
    <property type="project" value="UniProtKB-KW"/>
</dbReference>
<dbReference type="CDD" id="cd05387">
    <property type="entry name" value="BY-kinase"/>
    <property type="match status" value="1"/>
</dbReference>
<proteinExistence type="inferred from homology"/>
<evidence type="ECO:0000256" key="3">
    <source>
        <dbReference type="ARBA" id="ARBA00022679"/>
    </source>
</evidence>
<evidence type="ECO:0000313" key="10">
    <source>
        <dbReference type="EMBL" id="RXS75352.1"/>
    </source>
</evidence>
<dbReference type="Proteomes" id="UP000290106">
    <property type="component" value="Unassembled WGS sequence"/>
</dbReference>
<name>A0A4Q1RI74_9FIRM</name>
<keyword evidence="5 10" id="KW-0418">Kinase</keyword>
<dbReference type="InterPro" id="IPR025669">
    <property type="entry name" value="AAA_dom"/>
</dbReference>
<feature type="domain" description="AAA" evidence="9">
    <location>
        <begin position="47"/>
        <end position="165"/>
    </location>
</feature>
<gene>
    <name evidence="10" type="ORF">ETP43_09040</name>
</gene>
<evidence type="ECO:0000256" key="8">
    <source>
        <dbReference type="ARBA" id="ARBA00051245"/>
    </source>
</evidence>
<evidence type="ECO:0000256" key="1">
    <source>
        <dbReference type="ARBA" id="ARBA00007316"/>
    </source>
</evidence>
<dbReference type="RefSeq" id="WP_129257824.1">
    <property type="nucleotide sequence ID" value="NZ_JBGKFY010000002.1"/>
</dbReference>
<evidence type="ECO:0000256" key="6">
    <source>
        <dbReference type="ARBA" id="ARBA00022840"/>
    </source>
</evidence>
<dbReference type="EC" id="2.7.10.2" evidence="2"/>
<evidence type="ECO:0000256" key="5">
    <source>
        <dbReference type="ARBA" id="ARBA00022777"/>
    </source>
</evidence>
<dbReference type="InterPro" id="IPR027417">
    <property type="entry name" value="P-loop_NTPase"/>
</dbReference>
<evidence type="ECO:0000256" key="4">
    <source>
        <dbReference type="ARBA" id="ARBA00022741"/>
    </source>
</evidence>
<dbReference type="InterPro" id="IPR050445">
    <property type="entry name" value="Bact_polysacc_biosynth/exp"/>
</dbReference>
<comment type="caution">
    <text evidence="10">The sequence shown here is derived from an EMBL/GenBank/DDBJ whole genome shotgun (WGS) entry which is preliminary data.</text>
</comment>
<dbReference type="SUPFAM" id="SSF52540">
    <property type="entry name" value="P-loop containing nucleoside triphosphate hydrolases"/>
    <property type="match status" value="1"/>
</dbReference>